<evidence type="ECO:0000313" key="1">
    <source>
        <dbReference type="EMBL" id="PON56040.1"/>
    </source>
</evidence>
<dbReference type="EMBL" id="JXTB01000175">
    <property type="protein sequence ID" value="PON56040.1"/>
    <property type="molecule type" value="Genomic_DNA"/>
</dbReference>
<reference evidence="2" key="1">
    <citation type="submission" date="2016-06" db="EMBL/GenBank/DDBJ databases">
        <title>Parallel loss of symbiosis genes in relatives of nitrogen-fixing non-legume Parasponia.</title>
        <authorList>
            <person name="Van Velzen R."/>
            <person name="Holmer R."/>
            <person name="Bu F."/>
            <person name="Rutten L."/>
            <person name="Van Zeijl A."/>
            <person name="Liu W."/>
            <person name="Santuari L."/>
            <person name="Cao Q."/>
            <person name="Sharma T."/>
            <person name="Shen D."/>
            <person name="Roswanjaya Y."/>
            <person name="Wardhani T."/>
            <person name="Kalhor M.S."/>
            <person name="Jansen J."/>
            <person name="Van den Hoogen J."/>
            <person name="Gungor B."/>
            <person name="Hartog M."/>
            <person name="Hontelez J."/>
            <person name="Verver J."/>
            <person name="Yang W.-C."/>
            <person name="Schijlen E."/>
            <person name="Repin R."/>
            <person name="Schilthuizen M."/>
            <person name="Schranz E."/>
            <person name="Heidstra R."/>
            <person name="Miyata K."/>
            <person name="Fedorova E."/>
            <person name="Kohlen W."/>
            <person name="Bisseling T."/>
            <person name="Smit S."/>
            <person name="Geurts R."/>
        </authorList>
    </citation>
    <scope>NUCLEOTIDE SEQUENCE [LARGE SCALE GENOMIC DNA]</scope>
    <source>
        <strain evidence="2">cv. WU1-14</strain>
    </source>
</reference>
<gene>
    <name evidence="1" type="ORF">PanWU01x14_183990</name>
</gene>
<name>A0A2P5C4M5_PARAD</name>
<comment type="caution">
    <text evidence="1">The sequence shown here is derived from an EMBL/GenBank/DDBJ whole genome shotgun (WGS) entry which is preliminary data.</text>
</comment>
<proteinExistence type="predicted"/>
<accession>A0A2P5C4M5</accession>
<sequence>AQKHSSPQTPTFGSSVSTSAFIPLATSLDSCCPVLSQYSPQTPRPSTLASKSINSSDLFLILEFNTSVVPLPDCSSFTASTSMSSDPPDPPVPLSTHHMITKSNVGVFKPKVFLSSREPSTVGEAMQHEHWSLMSIRLFFVIRHGP</sequence>
<organism evidence="1 2">
    <name type="scientific">Parasponia andersonii</name>
    <name type="common">Sponia andersonii</name>
    <dbReference type="NCBI Taxonomy" id="3476"/>
    <lineage>
        <taxon>Eukaryota</taxon>
        <taxon>Viridiplantae</taxon>
        <taxon>Streptophyta</taxon>
        <taxon>Embryophyta</taxon>
        <taxon>Tracheophyta</taxon>
        <taxon>Spermatophyta</taxon>
        <taxon>Magnoliopsida</taxon>
        <taxon>eudicotyledons</taxon>
        <taxon>Gunneridae</taxon>
        <taxon>Pentapetalae</taxon>
        <taxon>rosids</taxon>
        <taxon>fabids</taxon>
        <taxon>Rosales</taxon>
        <taxon>Cannabaceae</taxon>
        <taxon>Parasponia</taxon>
    </lineage>
</organism>
<feature type="non-terminal residue" evidence="1">
    <location>
        <position position="1"/>
    </location>
</feature>
<keyword evidence="2" id="KW-1185">Reference proteome</keyword>
<evidence type="ECO:0000313" key="2">
    <source>
        <dbReference type="Proteomes" id="UP000237105"/>
    </source>
</evidence>
<dbReference type="AlphaFoldDB" id="A0A2P5C4M5"/>
<protein>
    <submittedName>
        <fullName evidence="1">Uncharacterized protein</fullName>
    </submittedName>
</protein>
<dbReference type="Proteomes" id="UP000237105">
    <property type="component" value="Unassembled WGS sequence"/>
</dbReference>